<keyword evidence="2" id="KW-1185">Reference proteome</keyword>
<dbReference type="EMBL" id="JAPDRQ010000024">
    <property type="protein sequence ID" value="KAJ9661305.1"/>
    <property type="molecule type" value="Genomic_DNA"/>
</dbReference>
<reference evidence="1" key="1">
    <citation type="submission" date="2022-10" db="EMBL/GenBank/DDBJ databases">
        <title>Culturing micro-colonial fungi from biological soil crusts in the Mojave desert and describing Neophaeococcomyces mojavensis, and introducing the new genera and species Taxawa tesnikishii.</title>
        <authorList>
            <person name="Kurbessoian T."/>
            <person name="Stajich J.E."/>
        </authorList>
    </citation>
    <scope>NUCLEOTIDE SEQUENCE</scope>
    <source>
        <strain evidence="1">JES_112</strain>
    </source>
</reference>
<name>A0ACC3AFB1_9EURO</name>
<sequence>MSNPVPHRRHRTSLEGVIDLLEPQQRLTAEQKDQATCIFHALIEACEASQPNNGPYKRITLIRLTYEYARSETSRDNFLQFFMQHMQIPLDIAGWEVNSSREYEAQLIAFADILVENFFLPLKAATRKTPQPSPAVRSNAQGTRSPVGTTQRLAVLRQDCLIRDRHRCVISRTFDYDEAARRARRDGLEQAQDDDGKFLKDEGGTLAPLEVAHIIPHSLMAVQSGTLELDESKKTALAILNMFDDGVVHLIEGSDIDRPLNAITLTHDFHRLFGNFEAFFEQRADEQHSYRIDTTQSGFLRHRIFPVDRTLFLTDTRTIDPPSPRLLAVHRAIAHILHLSAAGHHIDKILKDLDDDEIKTDGSTELGHLVNLRVQGVSNGFFFNNKVMSSDESGDEHVDLLQYLFSEKAWASSIILADCPFDKAITRAVIYVYVNGELKIKDLLADRKMQAGKQMISPTDGYFYCECGKVPTAAARFNCQRPQRGSKYARFPPEVLSKLLQKLPPPPEVNILVLRETGVGKSTFINAFINYLTFSTLDETMEASKLNWIIPCSFTTNTIDPNTRKLLPRVVRIGSDVNEDSATGASATQQATVYLIYNGGTLVRLIDTPGTGDTRGHEQDKQNLANILSVLRNYSQLHGILFLSKPNMPRLHVMFRFCVKELLSSLHRSAAGTIAFSFTNTRGSNFTPGDTFAPLEQLLSDYNDVMPGLYDYNVYCFDSESFRYLAAQKHGISLGDKEDYERSWEQSSQQAERLMGYFRRLKPHNVQETLSPNETRHLIAQLTAPVQQISQAITDTIAKSEQQTRDLADTKLQGKDLMAKLRTTKSVVKATQLTQPKTVCSHEECVTPVQDPTVGTVLLRKSLCHNPCYLREVPVAVKGDQKLTGCAAFSGGVTCNKCQHIWKDHEHIMVEYSATTETTTDPQVQAALTNTNSVATTKEAQIKVLQTQIAELQQEHKFIQEASAKFSIYMKIHTITHYNDATIEYMEQLIRDEKSKLRAGETRNRFGQARARQSASASDLDEQGVALLVQELYNLKHYGQMLKDISKVVGNAYAANFRERPHRIHGKRFWTEGPRGSRGNRIEQDPVLWIPAKQNFRQSTMRNNGVYIDSGNLPTETPSCKKTTILAGHLGSPSYPSNQWSSSAVEEKSSPVRGITDWTDEKNEEASSQQGRSRNGNMSRSAAARAFSGRSPHASAYSGLPPYTTEYSYASGNGIDDGNGYDAMPGIGNTAQRRSKWSKVKDRFLWS</sequence>
<organism evidence="1 2">
    <name type="scientific">Neophaeococcomyces mojaviensis</name>
    <dbReference type="NCBI Taxonomy" id="3383035"/>
    <lineage>
        <taxon>Eukaryota</taxon>
        <taxon>Fungi</taxon>
        <taxon>Dikarya</taxon>
        <taxon>Ascomycota</taxon>
        <taxon>Pezizomycotina</taxon>
        <taxon>Eurotiomycetes</taxon>
        <taxon>Chaetothyriomycetidae</taxon>
        <taxon>Chaetothyriales</taxon>
        <taxon>Chaetothyriales incertae sedis</taxon>
        <taxon>Neophaeococcomyces</taxon>
    </lineage>
</organism>
<proteinExistence type="predicted"/>
<comment type="caution">
    <text evidence="1">The sequence shown here is derived from an EMBL/GenBank/DDBJ whole genome shotgun (WGS) entry which is preliminary data.</text>
</comment>
<evidence type="ECO:0000313" key="1">
    <source>
        <dbReference type="EMBL" id="KAJ9661305.1"/>
    </source>
</evidence>
<protein>
    <submittedName>
        <fullName evidence="1">Uncharacterized protein</fullName>
    </submittedName>
</protein>
<gene>
    <name evidence="1" type="ORF">H2198_002048</name>
</gene>
<evidence type="ECO:0000313" key="2">
    <source>
        <dbReference type="Proteomes" id="UP001172386"/>
    </source>
</evidence>
<dbReference type="Proteomes" id="UP001172386">
    <property type="component" value="Unassembled WGS sequence"/>
</dbReference>
<accession>A0ACC3AFB1</accession>